<proteinExistence type="predicted"/>
<evidence type="ECO:0000313" key="2">
    <source>
        <dbReference type="WBParaSite" id="PTRK_0000736200.1"/>
    </source>
</evidence>
<evidence type="ECO:0000313" key="1">
    <source>
        <dbReference type="Proteomes" id="UP000038045"/>
    </source>
</evidence>
<reference evidence="2" key="1">
    <citation type="submission" date="2017-02" db="UniProtKB">
        <authorList>
            <consortium name="WormBaseParasite"/>
        </authorList>
    </citation>
    <scope>IDENTIFICATION</scope>
</reference>
<keyword evidence="1" id="KW-1185">Reference proteome</keyword>
<accession>A0A0N4ZHG4</accession>
<name>A0A0N4ZHG4_PARTI</name>
<dbReference type="WBParaSite" id="PTRK_0000736200.1">
    <property type="protein sequence ID" value="PTRK_0000736200.1"/>
    <property type="gene ID" value="PTRK_0000736200"/>
</dbReference>
<sequence length="144" mass="17411">MLEEYEENDGAPIEKDIKQYVFRFLFEQYTKLVPESIQKHCFVKQYFLRESEKIFGLDKPLFDSSQFEMNIKQYISRSKKKKETISTNNILAYMMPKIFLHKKSKIIFQTILRYSGVPRNKAVKYRGIPCEDVDYYLNEMKKYE</sequence>
<dbReference type="Proteomes" id="UP000038045">
    <property type="component" value="Unplaced"/>
</dbReference>
<dbReference type="AlphaFoldDB" id="A0A0N4ZHG4"/>
<protein>
    <submittedName>
        <fullName evidence="2">Uncharacterized protein</fullName>
    </submittedName>
</protein>
<organism evidence="1 2">
    <name type="scientific">Parastrongyloides trichosuri</name>
    <name type="common">Possum-specific nematode worm</name>
    <dbReference type="NCBI Taxonomy" id="131310"/>
    <lineage>
        <taxon>Eukaryota</taxon>
        <taxon>Metazoa</taxon>
        <taxon>Ecdysozoa</taxon>
        <taxon>Nematoda</taxon>
        <taxon>Chromadorea</taxon>
        <taxon>Rhabditida</taxon>
        <taxon>Tylenchina</taxon>
        <taxon>Panagrolaimomorpha</taxon>
        <taxon>Strongyloidoidea</taxon>
        <taxon>Strongyloididae</taxon>
        <taxon>Parastrongyloides</taxon>
    </lineage>
</organism>